<dbReference type="SUPFAM" id="SSF52540">
    <property type="entry name" value="P-loop containing nucleoside triphosphate hydrolases"/>
    <property type="match status" value="1"/>
</dbReference>
<dbReference type="PANTHER" id="PTHR36766">
    <property type="entry name" value="PLANT BROAD-SPECTRUM MILDEW RESISTANCE PROTEIN RPW8"/>
    <property type="match status" value="1"/>
</dbReference>
<feature type="domain" description="NB-ARC" evidence="7">
    <location>
        <begin position="178"/>
        <end position="331"/>
    </location>
</feature>
<dbReference type="FunFam" id="3.40.50.300:FF:001091">
    <property type="entry name" value="Probable disease resistance protein At1g61300"/>
    <property type="match status" value="1"/>
</dbReference>
<keyword evidence="12" id="KW-1185">Reference proteome</keyword>
<evidence type="ECO:0000256" key="6">
    <source>
        <dbReference type="SAM" id="Coils"/>
    </source>
</evidence>
<keyword evidence="5" id="KW-0067">ATP-binding</keyword>
<dbReference type="Gene3D" id="1.20.5.4130">
    <property type="match status" value="1"/>
</dbReference>
<evidence type="ECO:0000256" key="4">
    <source>
        <dbReference type="ARBA" id="ARBA00022821"/>
    </source>
</evidence>
<dbReference type="Gene3D" id="3.80.10.10">
    <property type="entry name" value="Ribonuclease Inhibitor"/>
    <property type="match status" value="2"/>
</dbReference>
<reference evidence="11 12" key="1">
    <citation type="submission" date="2024-08" db="EMBL/GenBank/DDBJ databases">
        <title>Insights into the chromosomal genome structure of Flemingia macrophylla.</title>
        <authorList>
            <person name="Ding Y."/>
            <person name="Zhao Y."/>
            <person name="Bi W."/>
            <person name="Wu M."/>
            <person name="Zhao G."/>
            <person name="Gong Y."/>
            <person name="Li W."/>
            <person name="Zhang P."/>
        </authorList>
    </citation>
    <scope>NUCLEOTIDE SEQUENCE [LARGE SCALE GENOMIC DNA]</scope>
    <source>
        <strain evidence="11">DYQJB</strain>
        <tissue evidence="11">Leaf</tissue>
    </source>
</reference>
<dbReference type="AlphaFoldDB" id="A0ABD1LS05"/>
<feature type="coiled-coil region" evidence="6">
    <location>
        <begin position="31"/>
        <end position="82"/>
    </location>
</feature>
<dbReference type="InterPro" id="IPR058922">
    <property type="entry name" value="WHD_DRP"/>
</dbReference>
<name>A0ABD1LS05_9FABA</name>
<dbReference type="Gene3D" id="1.10.10.10">
    <property type="entry name" value="Winged helix-like DNA-binding domain superfamily/Winged helix DNA-binding domain"/>
    <property type="match status" value="1"/>
</dbReference>
<evidence type="ECO:0000313" key="11">
    <source>
        <dbReference type="EMBL" id="KAL2326284.1"/>
    </source>
</evidence>
<evidence type="ECO:0000256" key="2">
    <source>
        <dbReference type="ARBA" id="ARBA00022737"/>
    </source>
</evidence>
<dbReference type="GO" id="GO:0006952">
    <property type="term" value="P:defense response"/>
    <property type="evidence" value="ECO:0007669"/>
    <property type="project" value="UniProtKB-KW"/>
</dbReference>
<feature type="domain" description="Disease resistance N-terminal" evidence="8">
    <location>
        <begin position="10"/>
        <end position="88"/>
    </location>
</feature>
<evidence type="ECO:0000259" key="9">
    <source>
        <dbReference type="Pfam" id="PF23559"/>
    </source>
</evidence>
<evidence type="ECO:0000259" key="8">
    <source>
        <dbReference type="Pfam" id="PF18052"/>
    </source>
</evidence>
<dbReference type="Gene3D" id="3.40.50.300">
    <property type="entry name" value="P-loop containing nucleotide triphosphate hydrolases"/>
    <property type="match status" value="1"/>
</dbReference>
<dbReference type="Proteomes" id="UP001603857">
    <property type="component" value="Unassembled WGS sequence"/>
</dbReference>
<protein>
    <submittedName>
        <fullName evidence="11">Uncharacterized protein</fullName>
    </submittedName>
</protein>
<dbReference type="Pfam" id="PF00931">
    <property type="entry name" value="NB-ARC"/>
    <property type="match status" value="1"/>
</dbReference>
<comment type="caution">
    <text evidence="11">The sequence shown here is derived from an EMBL/GenBank/DDBJ whole genome shotgun (WGS) entry which is preliminary data.</text>
</comment>
<dbReference type="Pfam" id="PF18052">
    <property type="entry name" value="Rx_N"/>
    <property type="match status" value="1"/>
</dbReference>
<dbReference type="GO" id="GO:0051707">
    <property type="term" value="P:response to other organism"/>
    <property type="evidence" value="ECO:0007669"/>
    <property type="project" value="UniProtKB-ARBA"/>
</dbReference>
<sequence length="1030" mass="118227">MAEGVLFDIIGKLIGKLGSMVAENWRMKDDLERLTENMTDIKAVVLDAEEQQGTNHQLQVWLDKLKDALDDADNLLDDFSTQDKKHEVMTNDCNCIKEVCLFFSSLLFSFQMAPRVRDIGKRLEALNVDRKSFKLTSRSLEERVVKKRETHSLIRKGNVIGREKEKKDLVELLLNTDVNMKENVAIISIVGIGGLGKTALAQLLFNDEAVQGHFELKMWVCVSDVFDVKNIAKQIIQSNTNEMERVQQELRKKIDGRKYLLVLDDIWNENRETWRGLMTLLMGGAKGSKIIVTTRSKKVAKITGTSSPFFLKGLDEEQDWKLFSESAFGNEKEPENQTLVSIGKDIVKKCSGVPLSIRTVGGLMYSMETENDWLNFKDKDLIKIDEHGSNGILQIIKLSYDHLPMHLKRCFAFCSLFPKDCQIERIKLIRLWVANGFVQSSNESMCLEDVGNEYFMNLVDRSFFQELRRSIFDDILDCKMHDLMHDMATFVSRNNCLIVKENGQRIDRRTQHLSFGFPLGSLWHIPTSLLKANKLRTLLLPQHVYENFYSVVVSLDESACNFILSSLEQLRVLDLSHLHIKMLSSCFDTLKHLRYLDLSFNKQIEVLPMSITKLYNLQTLLLEGCSTLRELPNNLWKLTSLQHLELEGCENLNFMPRGIGQLSNLETLSLFVLDKKFKQSGGPSELKGLNCLRGSLEIKGLECLRDNPSEVEEMDLMGKSNLKNLTLTWDNEDVADNDNLDEDYLILQGLLHHNINFLSIQGFGGVSISSTINPFKNLFCMSLVDCMRLQYLPPLHLLLHVKIIILSDLPCLEWINDNSTNDNSSTFFPSLQRIFLENLDNLKGWCRCSEEGKPIDCCHRLKSVERFTIINCPNLISFPPHNDIDLVSLNEVNEKILHQAIYDSNKVQSLEIKTLYGLKSLSKILQHLSALRELSISNCEELDPCNDEEGCYSMQWKHLTNLCWLKFDSIPKMEFLPDGLQHITTLRNLNIRNCHNLRCIPKWITSLRWYEIRRCPNVTSLPEGVKVLEK</sequence>
<evidence type="ECO:0000259" key="10">
    <source>
        <dbReference type="Pfam" id="PF25019"/>
    </source>
</evidence>
<evidence type="ECO:0000256" key="1">
    <source>
        <dbReference type="ARBA" id="ARBA00022614"/>
    </source>
</evidence>
<evidence type="ECO:0000259" key="7">
    <source>
        <dbReference type="Pfam" id="PF00931"/>
    </source>
</evidence>
<dbReference type="InterPro" id="IPR032675">
    <property type="entry name" value="LRR_dom_sf"/>
</dbReference>
<keyword evidence="6" id="KW-0175">Coiled coil</keyword>
<evidence type="ECO:0000313" key="12">
    <source>
        <dbReference type="Proteomes" id="UP001603857"/>
    </source>
</evidence>
<keyword evidence="1" id="KW-0433">Leucine-rich repeat</keyword>
<dbReference type="SUPFAM" id="SSF52058">
    <property type="entry name" value="L domain-like"/>
    <property type="match status" value="2"/>
</dbReference>
<keyword evidence="3" id="KW-0547">Nucleotide-binding</keyword>
<dbReference type="Pfam" id="PF23559">
    <property type="entry name" value="WHD_DRP"/>
    <property type="match status" value="1"/>
</dbReference>
<dbReference type="PANTHER" id="PTHR36766:SF40">
    <property type="entry name" value="DISEASE RESISTANCE PROTEIN RGA3"/>
    <property type="match status" value="1"/>
</dbReference>
<feature type="domain" description="R13L1/DRL21-like LRR repeat region" evidence="10">
    <location>
        <begin position="684"/>
        <end position="807"/>
    </location>
</feature>
<dbReference type="Gene3D" id="1.10.8.430">
    <property type="entry name" value="Helical domain of apoptotic protease-activating factors"/>
    <property type="match status" value="1"/>
</dbReference>
<dbReference type="PRINTS" id="PR00364">
    <property type="entry name" value="DISEASERSIST"/>
</dbReference>
<dbReference type="Pfam" id="PF25019">
    <property type="entry name" value="LRR_R13L1-DRL21"/>
    <property type="match status" value="1"/>
</dbReference>
<dbReference type="EMBL" id="JBGMDY010000008">
    <property type="protein sequence ID" value="KAL2326284.1"/>
    <property type="molecule type" value="Genomic_DNA"/>
</dbReference>
<dbReference type="InterPro" id="IPR027417">
    <property type="entry name" value="P-loop_NTPase"/>
</dbReference>
<dbReference type="FunFam" id="1.10.10.10:FF:000322">
    <property type="entry name" value="Probable disease resistance protein At1g63360"/>
    <property type="match status" value="1"/>
</dbReference>
<accession>A0ABD1LS05</accession>
<proteinExistence type="predicted"/>
<gene>
    <name evidence="11" type="ORF">Fmac_025342</name>
</gene>
<dbReference type="GO" id="GO:0005524">
    <property type="term" value="F:ATP binding"/>
    <property type="evidence" value="ECO:0007669"/>
    <property type="project" value="UniProtKB-KW"/>
</dbReference>
<dbReference type="InterPro" id="IPR056789">
    <property type="entry name" value="LRR_R13L1-DRL21"/>
</dbReference>
<keyword evidence="4" id="KW-0611">Plant defense</keyword>
<organism evidence="11 12">
    <name type="scientific">Flemingia macrophylla</name>
    <dbReference type="NCBI Taxonomy" id="520843"/>
    <lineage>
        <taxon>Eukaryota</taxon>
        <taxon>Viridiplantae</taxon>
        <taxon>Streptophyta</taxon>
        <taxon>Embryophyta</taxon>
        <taxon>Tracheophyta</taxon>
        <taxon>Spermatophyta</taxon>
        <taxon>Magnoliopsida</taxon>
        <taxon>eudicotyledons</taxon>
        <taxon>Gunneridae</taxon>
        <taxon>Pentapetalae</taxon>
        <taxon>rosids</taxon>
        <taxon>fabids</taxon>
        <taxon>Fabales</taxon>
        <taxon>Fabaceae</taxon>
        <taxon>Papilionoideae</taxon>
        <taxon>50 kb inversion clade</taxon>
        <taxon>NPAAA clade</taxon>
        <taxon>indigoferoid/millettioid clade</taxon>
        <taxon>Phaseoleae</taxon>
        <taxon>Flemingia</taxon>
    </lineage>
</organism>
<feature type="domain" description="Disease resistance protein winged helix" evidence="9">
    <location>
        <begin position="416"/>
        <end position="488"/>
    </location>
</feature>
<dbReference type="InterPro" id="IPR002182">
    <property type="entry name" value="NB-ARC"/>
</dbReference>
<dbReference type="InterPro" id="IPR041118">
    <property type="entry name" value="Rx_N"/>
</dbReference>
<dbReference type="InterPro" id="IPR042197">
    <property type="entry name" value="Apaf_helical"/>
</dbReference>
<evidence type="ECO:0000256" key="3">
    <source>
        <dbReference type="ARBA" id="ARBA00022741"/>
    </source>
</evidence>
<evidence type="ECO:0000256" key="5">
    <source>
        <dbReference type="ARBA" id="ARBA00022840"/>
    </source>
</evidence>
<keyword evidence="2" id="KW-0677">Repeat</keyword>
<dbReference type="InterPro" id="IPR036388">
    <property type="entry name" value="WH-like_DNA-bd_sf"/>
</dbReference>